<dbReference type="GO" id="GO:0016020">
    <property type="term" value="C:membrane"/>
    <property type="evidence" value="ECO:0007669"/>
    <property type="project" value="InterPro"/>
</dbReference>
<keyword evidence="3" id="KW-1185">Reference proteome</keyword>
<keyword evidence="1" id="KW-1133">Transmembrane helix</keyword>
<keyword evidence="1" id="KW-0472">Membrane</keyword>
<name>A0A0P6Y6D2_9CHLR</name>
<evidence type="ECO:0000256" key="1">
    <source>
        <dbReference type="SAM" id="Phobius"/>
    </source>
</evidence>
<dbReference type="Pfam" id="PF02325">
    <property type="entry name" value="CCB3_YggT"/>
    <property type="match status" value="1"/>
</dbReference>
<organism evidence="2 3">
    <name type="scientific">Ornatilinea apprima</name>
    <dbReference type="NCBI Taxonomy" id="1134406"/>
    <lineage>
        <taxon>Bacteria</taxon>
        <taxon>Bacillati</taxon>
        <taxon>Chloroflexota</taxon>
        <taxon>Anaerolineae</taxon>
        <taxon>Anaerolineales</taxon>
        <taxon>Anaerolineaceae</taxon>
        <taxon>Ornatilinea</taxon>
    </lineage>
</organism>
<proteinExistence type="predicted"/>
<keyword evidence="1" id="KW-0812">Transmembrane</keyword>
<dbReference type="STRING" id="1134406.ADN00_00075"/>
<reference evidence="2 3" key="1">
    <citation type="submission" date="2015-07" db="EMBL/GenBank/DDBJ databases">
        <title>Genome sequence of Ornatilinea apprima DSM 23815.</title>
        <authorList>
            <person name="Hemp J."/>
            <person name="Ward L.M."/>
            <person name="Pace L.A."/>
            <person name="Fischer W.W."/>
        </authorList>
    </citation>
    <scope>NUCLEOTIDE SEQUENCE [LARGE SCALE GENOMIC DNA]</scope>
    <source>
        <strain evidence="2 3">P3M-1</strain>
    </source>
</reference>
<evidence type="ECO:0008006" key="4">
    <source>
        <dbReference type="Google" id="ProtNLM"/>
    </source>
</evidence>
<dbReference type="RefSeq" id="WP_075060919.1">
    <property type="nucleotide sequence ID" value="NZ_LGCL01000002.1"/>
</dbReference>
<evidence type="ECO:0000313" key="3">
    <source>
        <dbReference type="Proteomes" id="UP000050417"/>
    </source>
</evidence>
<gene>
    <name evidence="2" type="ORF">ADN00_00075</name>
</gene>
<dbReference type="EMBL" id="LGCL01000002">
    <property type="protein sequence ID" value="KPL80989.1"/>
    <property type="molecule type" value="Genomic_DNA"/>
</dbReference>
<sequence>MVEILIVLVRVIAQILILLILAEVILSYILSPYHPVRATISKIVDPILDPIRRLVPPVKMIDFSPLILLIIIQVLEYLLVAILQTFI</sequence>
<dbReference type="InterPro" id="IPR003425">
    <property type="entry name" value="CCB3/YggT"/>
</dbReference>
<dbReference type="AlphaFoldDB" id="A0A0P6Y6D2"/>
<evidence type="ECO:0000313" key="2">
    <source>
        <dbReference type="EMBL" id="KPL80989.1"/>
    </source>
</evidence>
<dbReference type="Proteomes" id="UP000050417">
    <property type="component" value="Unassembled WGS sequence"/>
</dbReference>
<feature type="transmembrane region" description="Helical" evidence="1">
    <location>
        <begin position="7"/>
        <end position="30"/>
    </location>
</feature>
<accession>A0A0P6Y6D2</accession>
<comment type="caution">
    <text evidence="2">The sequence shown here is derived from an EMBL/GenBank/DDBJ whole genome shotgun (WGS) entry which is preliminary data.</text>
</comment>
<protein>
    <recommendedName>
        <fullName evidence="4">YggT family protein</fullName>
    </recommendedName>
</protein>
<feature type="transmembrane region" description="Helical" evidence="1">
    <location>
        <begin position="63"/>
        <end position="83"/>
    </location>
</feature>
<dbReference type="OrthoDB" id="47652at2"/>